<dbReference type="InterPro" id="IPR013785">
    <property type="entry name" value="Aldolase_TIM"/>
</dbReference>
<feature type="domain" description="NADH:flavin oxidoreductase/NADH oxidase N-terminal" evidence="1">
    <location>
        <begin position="6"/>
        <end position="98"/>
    </location>
</feature>
<dbReference type="InterPro" id="IPR045247">
    <property type="entry name" value="Oye-like"/>
</dbReference>
<dbReference type="GO" id="GO:0016491">
    <property type="term" value="F:oxidoreductase activity"/>
    <property type="evidence" value="ECO:0007669"/>
    <property type="project" value="InterPro"/>
</dbReference>
<evidence type="ECO:0000259" key="1">
    <source>
        <dbReference type="Pfam" id="PF00724"/>
    </source>
</evidence>
<dbReference type="Proteomes" id="UP000681720">
    <property type="component" value="Unassembled WGS sequence"/>
</dbReference>
<dbReference type="Gene3D" id="3.20.20.70">
    <property type="entry name" value="Aldolase class I"/>
    <property type="match status" value="1"/>
</dbReference>
<evidence type="ECO:0000313" key="3">
    <source>
        <dbReference type="Proteomes" id="UP000681720"/>
    </source>
</evidence>
<evidence type="ECO:0000313" key="2">
    <source>
        <dbReference type="EMBL" id="CAF5214431.1"/>
    </source>
</evidence>
<dbReference type="PANTHER" id="PTHR22893:SF91">
    <property type="entry name" value="NADPH DEHYDROGENASE 2-RELATED"/>
    <property type="match status" value="1"/>
</dbReference>
<proteinExistence type="predicted"/>
<organism evidence="2 3">
    <name type="scientific">Rotaria magnacalcarata</name>
    <dbReference type="NCBI Taxonomy" id="392030"/>
    <lineage>
        <taxon>Eukaryota</taxon>
        <taxon>Metazoa</taxon>
        <taxon>Spiralia</taxon>
        <taxon>Gnathifera</taxon>
        <taxon>Rotifera</taxon>
        <taxon>Eurotatoria</taxon>
        <taxon>Bdelloidea</taxon>
        <taxon>Philodinida</taxon>
        <taxon>Philodinidae</taxon>
        <taxon>Rotaria</taxon>
    </lineage>
</organism>
<dbReference type="PANTHER" id="PTHR22893">
    <property type="entry name" value="NADH OXIDOREDUCTASE-RELATED"/>
    <property type="match status" value="1"/>
</dbReference>
<comment type="caution">
    <text evidence="2">The sequence shown here is derived from an EMBL/GenBank/DDBJ whole genome shotgun (WGS) entry which is preliminary data.</text>
</comment>
<dbReference type="EMBL" id="CAJOBJ010356194">
    <property type="protein sequence ID" value="CAF5214431.1"/>
    <property type="molecule type" value="Genomic_DNA"/>
</dbReference>
<gene>
    <name evidence="2" type="ORF">GIL414_LOCUS80955</name>
</gene>
<dbReference type="InterPro" id="IPR001155">
    <property type="entry name" value="OxRdtase_FMN_N"/>
</dbReference>
<name>A0A8S3J7W5_9BILA</name>
<dbReference type="AlphaFoldDB" id="A0A8S3J7W5"/>
<dbReference type="SUPFAM" id="SSF51395">
    <property type="entry name" value="FMN-linked oxidoreductases"/>
    <property type="match status" value="1"/>
</dbReference>
<dbReference type="GO" id="GO:0010181">
    <property type="term" value="F:FMN binding"/>
    <property type="evidence" value="ECO:0007669"/>
    <property type="project" value="InterPro"/>
</dbReference>
<reference evidence="2" key="1">
    <citation type="submission" date="2021-02" db="EMBL/GenBank/DDBJ databases">
        <authorList>
            <person name="Nowell W R."/>
        </authorList>
    </citation>
    <scope>NUCLEOTIDE SEQUENCE</scope>
</reference>
<protein>
    <recommendedName>
        <fullName evidence="1">NADH:flavin oxidoreductase/NADH oxidase N-terminal domain-containing protein</fullName>
    </recommendedName>
</protein>
<dbReference type="Pfam" id="PF00724">
    <property type="entry name" value="Oxidored_FMN"/>
    <property type="match status" value="1"/>
</dbReference>
<sequence>MPSFSTPLQLGPLLLKNRVIMSSLTRDRNLVPGPLQVEYYTQRAGAGLILTEGTMIEKVGSEWSNAPGIYTDEQVNGWRKVLDSVHARQSFMYLQLWH</sequence>
<accession>A0A8S3J7W5</accession>
<feature type="non-terminal residue" evidence="2">
    <location>
        <position position="1"/>
    </location>
</feature>